<comment type="function">
    <text evidence="1 11">Catalyzes the NADPH-dependent reduction of ketopantoate into pantoic acid.</text>
</comment>
<dbReference type="Pfam" id="PF02558">
    <property type="entry name" value="ApbA"/>
    <property type="match status" value="1"/>
</dbReference>
<dbReference type="Gene3D" id="1.10.1040.10">
    <property type="entry name" value="N-(1-d-carboxylethyl)-l-norvaline Dehydrogenase, domain 2"/>
    <property type="match status" value="1"/>
</dbReference>
<reference evidence="14 15" key="1">
    <citation type="submission" date="2018-12" db="EMBL/GenBank/DDBJ databases">
        <title>Bacillus ochoae sp. nov., Paenibacillus whitsoniae sp. nov., Paenibacillus spiritus sp. nov. Isolated from the Mars Exploration Rover during spacecraft assembly.</title>
        <authorList>
            <person name="Seuylemezian A."/>
            <person name="Vaishampayan P."/>
        </authorList>
    </citation>
    <scope>NUCLEOTIDE SEQUENCE [LARGE SCALE GENOMIC DNA]</scope>
    <source>
        <strain evidence="14 15">MER 54</strain>
    </source>
</reference>
<keyword evidence="15" id="KW-1185">Reference proteome</keyword>
<dbReference type="AlphaFoldDB" id="A0A3S0AMH2"/>
<evidence type="ECO:0000256" key="3">
    <source>
        <dbReference type="ARBA" id="ARBA00007870"/>
    </source>
</evidence>
<proteinExistence type="inferred from homology"/>
<evidence type="ECO:0000256" key="10">
    <source>
        <dbReference type="ARBA" id="ARBA00048793"/>
    </source>
</evidence>
<dbReference type="RefSeq" id="WP_126143140.1">
    <property type="nucleotide sequence ID" value="NZ_RXHU01000065.1"/>
</dbReference>
<evidence type="ECO:0000313" key="15">
    <source>
        <dbReference type="Proteomes" id="UP000276128"/>
    </source>
</evidence>
<dbReference type="GO" id="GO:0005737">
    <property type="term" value="C:cytoplasm"/>
    <property type="evidence" value="ECO:0007669"/>
    <property type="project" value="TreeGrafter"/>
</dbReference>
<dbReference type="InterPro" id="IPR003710">
    <property type="entry name" value="ApbA"/>
</dbReference>
<dbReference type="PANTHER" id="PTHR43765">
    <property type="entry name" value="2-DEHYDROPANTOATE 2-REDUCTASE-RELATED"/>
    <property type="match status" value="1"/>
</dbReference>
<organism evidence="14 15">
    <name type="scientific">Paenibacillus whitsoniae</name>
    <dbReference type="NCBI Taxonomy" id="2496558"/>
    <lineage>
        <taxon>Bacteria</taxon>
        <taxon>Bacillati</taxon>
        <taxon>Bacillota</taxon>
        <taxon>Bacilli</taxon>
        <taxon>Bacillales</taxon>
        <taxon>Paenibacillaceae</taxon>
        <taxon>Paenibacillus</taxon>
    </lineage>
</organism>
<evidence type="ECO:0000256" key="2">
    <source>
        <dbReference type="ARBA" id="ARBA00004994"/>
    </source>
</evidence>
<dbReference type="EC" id="1.1.1.169" evidence="4 11"/>
<evidence type="ECO:0000256" key="8">
    <source>
        <dbReference type="ARBA" id="ARBA00023002"/>
    </source>
</evidence>
<comment type="pathway">
    <text evidence="2 11">Cofactor biosynthesis; (R)-pantothenate biosynthesis; (R)-pantoate from 3-methyl-2-oxobutanoate: step 2/2.</text>
</comment>
<gene>
    <name evidence="14" type="ORF">EJQ19_20665</name>
</gene>
<keyword evidence="6 11" id="KW-0566">Pantothenate biosynthesis</keyword>
<evidence type="ECO:0000259" key="13">
    <source>
        <dbReference type="Pfam" id="PF08546"/>
    </source>
</evidence>
<dbReference type="GO" id="GO:0050661">
    <property type="term" value="F:NADP binding"/>
    <property type="evidence" value="ECO:0007669"/>
    <property type="project" value="TreeGrafter"/>
</dbReference>
<dbReference type="NCBIfam" id="TIGR00745">
    <property type="entry name" value="apbA_panE"/>
    <property type="match status" value="1"/>
</dbReference>
<dbReference type="InterPro" id="IPR013328">
    <property type="entry name" value="6PGD_dom2"/>
</dbReference>
<evidence type="ECO:0000259" key="12">
    <source>
        <dbReference type="Pfam" id="PF02558"/>
    </source>
</evidence>
<dbReference type="UniPathway" id="UPA00028">
    <property type="reaction ID" value="UER00004"/>
</dbReference>
<dbReference type="InterPro" id="IPR013752">
    <property type="entry name" value="KPA_reductase"/>
</dbReference>
<dbReference type="SUPFAM" id="SSF48179">
    <property type="entry name" value="6-phosphogluconate dehydrogenase C-terminal domain-like"/>
    <property type="match status" value="1"/>
</dbReference>
<accession>A0A3S0AMH2</accession>
<evidence type="ECO:0000256" key="1">
    <source>
        <dbReference type="ARBA" id="ARBA00002919"/>
    </source>
</evidence>
<dbReference type="EMBL" id="RXHU01000065">
    <property type="protein sequence ID" value="RTE07696.1"/>
    <property type="molecule type" value="Genomic_DNA"/>
</dbReference>
<dbReference type="InterPro" id="IPR050838">
    <property type="entry name" value="Ketopantoate_reductase"/>
</dbReference>
<evidence type="ECO:0000313" key="14">
    <source>
        <dbReference type="EMBL" id="RTE07696.1"/>
    </source>
</evidence>
<feature type="domain" description="Ketopantoate reductase N-terminal" evidence="12">
    <location>
        <begin position="4"/>
        <end position="161"/>
    </location>
</feature>
<sequence>MRMTIIGGGSLGLLFAAKLVPLCKGLTLIARTREQAETLAQGGIAIQEMSGERRIVSHTDISIECYNGSADETVQGLRNADYVLLMLKQPAITETLLARLQSELAPQACLICFQNGIGHEHKVIGALGAGRVLFAVTTEGAKREGGTAVRHTGHGVTYIGGLTSEMNDNLLQRHCSLKEVLLQAGFQADLSKNMEERIWNKLAINCVINPLTAILKVTNGQLLDTAWTRSLMADLFRETSEVAEAYHVSLAQDLWTTIVQVCQATSANHSSMLQDVLGGRPTEIDYLNGSLVSMAGKAGLALPNHNMVYRLVKAMEG</sequence>
<dbReference type="SUPFAM" id="SSF51735">
    <property type="entry name" value="NAD(P)-binding Rossmann-fold domains"/>
    <property type="match status" value="1"/>
</dbReference>
<dbReference type="InterPro" id="IPR013332">
    <property type="entry name" value="KPR_N"/>
</dbReference>
<dbReference type="FunFam" id="1.10.1040.10:FF:000017">
    <property type="entry name" value="2-dehydropantoate 2-reductase"/>
    <property type="match status" value="1"/>
</dbReference>
<comment type="similarity">
    <text evidence="3 11">Belongs to the ketopantoate reductase family.</text>
</comment>
<dbReference type="Proteomes" id="UP000276128">
    <property type="component" value="Unassembled WGS sequence"/>
</dbReference>
<dbReference type="GO" id="GO:0015940">
    <property type="term" value="P:pantothenate biosynthetic process"/>
    <property type="evidence" value="ECO:0007669"/>
    <property type="project" value="UniProtKB-UniPathway"/>
</dbReference>
<dbReference type="InterPro" id="IPR036291">
    <property type="entry name" value="NAD(P)-bd_dom_sf"/>
</dbReference>
<name>A0A3S0AMH2_9BACL</name>
<evidence type="ECO:0000256" key="11">
    <source>
        <dbReference type="RuleBase" id="RU362068"/>
    </source>
</evidence>
<dbReference type="PANTHER" id="PTHR43765:SF2">
    <property type="entry name" value="2-DEHYDROPANTOATE 2-REDUCTASE"/>
    <property type="match status" value="1"/>
</dbReference>
<dbReference type="OrthoDB" id="9800163at2"/>
<protein>
    <recommendedName>
        <fullName evidence="5 11">2-dehydropantoate 2-reductase</fullName>
        <ecNumber evidence="4 11">1.1.1.169</ecNumber>
    </recommendedName>
    <alternativeName>
        <fullName evidence="9 11">Ketopantoate reductase</fullName>
    </alternativeName>
</protein>
<keyword evidence="8 11" id="KW-0560">Oxidoreductase</keyword>
<evidence type="ECO:0000256" key="4">
    <source>
        <dbReference type="ARBA" id="ARBA00013014"/>
    </source>
</evidence>
<evidence type="ECO:0000256" key="6">
    <source>
        <dbReference type="ARBA" id="ARBA00022655"/>
    </source>
</evidence>
<dbReference type="Pfam" id="PF08546">
    <property type="entry name" value="ApbA_C"/>
    <property type="match status" value="1"/>
</dbReference>
<feature type="domain" description="Ketopantoate reductase C-terminal" evidence="13">
    <location>
        <begin position="193"/>
        <end position="316"/>
    </location>
</feature>
<dbReference type="InterPro" id="IPR008927">
    <property type="entry name" value="6-PGluconate_DH-like_C_sf"/>
</dbReference>
<evidence type="ECO:0000256" key="5">
    <source>
        <dbReference type="ARBA" id="ARBA00019465"/>
    </source>
</evidence>
<dbReference type="GO" id="GO:0008677">
    <property type="term" value="F:2-dehydropantoate 2-reductase activity"/>
    <property type="evidence" value="ECO:0007669"/>
    <property type="project" value="UniProtKB-EC"/>
</dbReference>
<comment type="catalytic activity">
    <reaction evidence="10 11">
        <text>(R)-pantoate + NADP(+) = 2-dehydropantoate + NADPH + H(+)</text>
        <dbReference type="Rhea" id="RHEA:16233"/>
        <dbReference type="ChEBI" id="CHEBI:11561"/>
        <dbReference type="ChEBI" id="CHEBI:15378"/>
        <dbReference type="ChEBI" id="CHEBI:15980"/>
        <dbReference type="ChEBI" id="CHEBI:57783"/>
        <dbReference type="ChEBI" id="CHEBI:58349"/>
        <dbReference type="EC" id="1.1.1.169"/>
    </reaction>
</comment>
<keyword evidence="7 11" id="KW-0521">NADP</keyword>
<dbReference type="Gene3D" id="3.40.50.720">
    <property type="entry name" value="NAD(P)-binding Rossmann-like Domain"/>
    <property type="match status" value="1"/>
</dbReference>
<evidence type="ECO:0000256" key="7">
    <source>
        <dbReference type="ARBA" id="ARBA00022857"/>
    </source>
</evidence>
<evidence type="ECO:0000256" key="9">
    <source>
        <dbReference type="ARBA" id="ARBA00032024"/>
    </source>
</evidence>
<comment type="caution">
    <text evidence="14">The sequence shown here is derived from an EMBL/GenBank/DDBJ whole genome shotgun (WGS) entry which is preliminary data.</text>
</comment>